<reference evidence="2 3" key="1">
    <citation type="submission" date="2018-03" db="EMBL/GenBank/DDBJ databases">
        <title>Genomic Encyclopedia of Archaeal and Bacterial Type Strains, Phase II (KMG-II): from individual species to whole genera.</title>
        <authorList>
            <person name="Goeker M."/>
        </authorList>
    </citation>
    <scope>NUCLEOTIDE SEQUENCE [LARGE SCALE GENOMIC DNA]</scope>
    <source>
        <strain evidence="2 3">DSM 29328</strain>
    </source>
</reference>
<proteinExistence type="predicted"/>
<accession>A0A2T0RWL2</accession>
<evidence type="ECO:0000313" key="3">
    <source>
        <dbReference type="Proteomes" id="UP000239480"/>
    </source>
</evidence>
<organism evidence="2 3">
    <name type="scientific">Aliiruegeria haliotis</name>
    <dbReference type="NCBI Taxonomy" id="1280846"/>
    <lineage>
        <taxon>Bacteria</taxon>
        <taxon>Pseudomonadati</taxon>
        <taxon>Pseudomonadota</taxon>
        <taxon>Alphaproteobacteria</taxon>
        <taxon>Rhodobacterales</taxon>
        <taxon>Roseobacteraceae</taxon>
        <taxon>Aliiruegeria</taxon>
    </lineage>
</organism>
<evidence type="ECO:0000313" key="2">
    <source>
        <dbReference type="EMBL" id="PRY25564.1"/>
    </source>
</evidence>
<dbReference type="CDD" id="cd24032">
    <property type="entry name" value="ASKHA_NBD_TsaB"/>
    <property type="match status" value="1"/>
</dbReference>
<dbReference type="InterPro" id="IPR000905">
    <property type="entry name" value="Gcp-like_dom"/>
</dbReference>
<feature type="domain" description="Gcp-like" evidence="1">
    <location>
        <begin position="43"/>
        <end position="135"/>
    </location>
</feature>
<dbReference type="InterPro" id="IPR043129">
    <property type="entry name" value="ATPase_NBD"/>
</dbReference>
<dbReference type="EMBL" id="PVTD01000002">
    <property type="protein sequence ID" value="PRY25564.1"/>
    <property type="molecule type" value="Genomic_DNA"/>
</dbReference>
<gene>
    <name evidence="2" type="ORF">CLV78_102744</name>
</gene>
<evidence type="ECO:0000259" key="1">
    <source>
        <dbReference type="Pfam" id="PF00814"/>
    </source>
</evidence>
<dbReference type="AlphaFoldDB" id="A0A2T0RWL2"/>
<dbReference type="GO" id="GO:0002949">
    <property type="term" value="P:tRNA threonylcarbamoyladenosine modification"/>
    <property type="evidence" value="ECO:0007669"/>
    <property type="project" value="InterPro"/>
</dbReference>
<dbReference type="SUPFAM" id="SSF53067">
    <property type="entry name" value="Actin-like ATPase domain"/>
    <property type="match status" value="1"/>
</dbReference>
<dbReference type="GO" id="GO:0005829">
    <property type="term" value="C:cytosol"/>
    <property type="evidence" value="ECO:0007669"/>
    <property type="project" value="TreeGrafter"/>
</dbReference>
<dbReference type="Gene3D" id="3.30.420.40">
    <property type="match status" value="2"/>
</dbReference>
<dbReference type="InterPro" id="IPR022496">
    <property type="entry name" value="T6A_TsaB"/>
</dbReference>
<dbReference type="Proteomes" id="UP000239480">
    <property type="component" value="Unassembled WGS sequence"/>
</dbReference>
<sequence length="228" mass="23409">MTETTPPPATTGHSHITLAFDTSAAHCTAAVLAGGDILAHRHEEMARGQAERLAPLIEELLAEAGIAPSDLDAIGTGIGPGNFTGVRISVALARGLSLSVGIPAVGVSSLEALALDLPRPVLSSLDARRAGVYLQLADPEPEPPQLCPLDALPATLFRDGLVCVGDHAETLAGNLSAEVAKPVHPLAVAIARIAASRRHLTDLPRPAPLYLRAADAAPPADPPPEILP</sequence>
<comment type="caution">
    <text evidence="2">The sequence shown here is derived from an EMBL/GenBank/DDBJ whole genome shotgun (WGS) entry which is preliminary data.</text>
</comment>
<dbReference type="PANTHER" id="PTHR11735">
    <property type="entry name" value="TRNA N6-ADENOSINE THREONYLCARBAMOYLTRANSFERASE"/>
    <property type="match status" value="1"/>
</dbReference>
<name>A0A2T0RWL2_9RHOB</name>
<dbReference type="NCBIfam" id="TIGR03725">
    <property type="entry name" value="T6A_YeaZ"/>
    <property type="match status" value="1"/>
</dbReference>
<keyword evidence="3" id="KW-1185">Reference proteome</keyword>
<protein>
    <submittedName>
        <fullName evidence="2">tRNA threonylcarbamoyl adenosine modification protein YeaZ</fullName>
    </submittedName>
</protein>
<dbReference type="PANTHER" id="PTHR11735:SF11">
    <property type="entry name" value="TRNA THREONYLCARBAMOYLADENOSINE BIOSYNTHESIS PROTEIN TSAB"/>
    <property type="match status" value="1"/>
</dbReference>
<dbReference type="Pfam" id="PF00814">
    <property type="entry name" value="TsaD"/>
    <property type="match status" value="1"/>
</dbReference>
<dbReference type="RefSeq" id="WP_245924884.1">
    <property type="nucleotide sequence ID" value="NZ_PVTD01000002.1"/>
</dbReference>